<dbReference type="STRING" id="643562.Daes_1957"/>
<dbReference type="EMBL" id="CP002431">
    <property type="protein sequence ID" value="ADU62966.1"/>
    <property type="molecule type" value="Genomic_DNA"/>
</dbReference>
<dbReference type="NCBIfam" id="TIGR00738">
    <property type="entry name" value="rrf2_super"/>
    <property type="match status" value="1"/>
</dbReference>
<dbReference type="RefSeq" id="WP_013514879.1">
    <property type="nucleotide sequence ID" value="NC_014844.1"/>
</dbReference>
<name>E6VQY6_PSEA9</name>
<dbReference type="Gene3D" id="1.10.10.10">
    <property type="entry name" value="Winged helix-like DNA-binding domain superfamily/Winged helix DNA-binding domain"/>
    <property type="match status" value="1"/>
</dbReference>
<sequence>MKLSARSRYAARLLLALAMHKGDGPVRTSDLADRTGITAQFIEQIIRPLKQAGMVASVRGASGGHLLDRQPAAITLGEIVRTMEGSANIASCLDCDTACDRTGDCLTRTAWERASRAMERELDAITLADLMPGGDCCATPCADIS</sequence>
<dbReference type="HOGENOM" id="CLU_107144_0_1_7"/>
<dbReference type="PROSITE" id="PS51197">
    <property type="entry name" value="HTH_RRF2_2"/>
    <property type="match status" value="1"/>
</dbReference>
<proteinExistence type="predicted"/>
<dbReference type="Pfam" id="PF02082">
    <property type="entry name" value="Rrf2"/>
    <property type="match status" value="1"/>
</dbReference>
<evidence type="ECO:0000313" key="3">
    <source>
        <dbReference type="Proteomes" id="UP000002191"/>
    </source>
</evidence>
<dbReference type="InterPro" id="IPR036388">
    <property type="entry name" value="WH-like_DNA-bd_sf"/>
</dbReference>
<dbReference type="KEGG" id="das:Daes_1957"/>
<dbReference type="InterPro" id="IPR000944">
    <property type="entry name" value="Tscrpt_reg_Rrf2"/>
</dbReference>
<dbReference type="AlphaFoldDB" id="E6VQY6"/>
<dbReference type="GO" id="GO:0003700">
    <property type="term" value="F:DNA-binding transcription factor activity"/>
    <property type="evidence" value="ECO:0007669"/>
    <property type="project" value="TreeGrafter"/>
</dbReference>
<dbReference type="PANTHER" id="PTHR33221:SF5">
    <property type="entry name" value="HTH-TYPE TRANSCRIPTIONAL REGULATOR ISCR"/>
    <property type="match status" value="1"/>
</dbReference>
<dbReference type="OrthoDB" id="9800519at2"/>
<dbReference type="eggNOG" id="COG1959">
    <property type="taxonomic scope" value="Bacteria"/>
</dbReference>
<accession>E6VQY6</accession>
<evidence type="ECO:0000313" key="2">
    <source>
        <dbReference type="EMBL" id="ADU62966.1"/>
    </source>
</evidence>
<dbReference type="GO" id="GO:0005829">
    <property type="term" value="C:cytosol"/>
    <property type="evidence" value="ECO:0007669"/>
    <property type="project" value="TreeGrafter"/>
</dbReference>
<protein>
    <submittedName>
        <fullName evidence="2">Transcriptional regulator, Rrf2 family</fullName>
    </submittedName>
</protein>
<dbReference type="SUPFAM" id="SSF46785">
    <property type="entry name" value="Winged helix' DNA-binding domain"/>
    <property type="match status" value="1"/>
</dbReference>
<gene>
    <name evidence="2" type="ordered locus">Daes_1957</name>
</gene>
<dbReference type="Proteomes" id="UP000002191">
    <property type="component" value="Chromosome"/>
</dbReference>
<dbReference type="GO" id="GO:0003677">
    <property type="term" value="F:DNA binding"/>
    <property type="evidence" value="ECO:0007669"/>
    <property type="project" value="UniProtKB-KW"/>
</dbReference>
<keyword evidence="3" id="KW-1185">Reference proteome</keyword>
<dbReference type="InterPro" id="IPR036390">
    <property type="entry name" value="WH_DNA-bd_sf"/>
</dbReference>
<reference evidence="2 3" key="2">
    <citation type="journal article" date="2014" name="Genome Announc.">
        <title>Complete Genome Sequence of the Subsurface, Mesophilic Sulfate-Reducing Bacterium Desulfovibrio aespoeensis Aspo-2.</title>
        <authorList>
            <person name="Pedersen K."/>
            <person name="Bengtsson A."/>
            <person name="Edlund J."/>
            <person name="Rabe L."/>
            <person name="Hazen T."/>
            <person name="Chakraborty R."/>
            <person name="Goodwin L."/>
            <person name="Shapiro N."/>
        </authorList>
    </citation>
    <scope>NUCLEOTIDE SEQUENCE [LARGE SCALE GENOMIC DNA]</scope>
    <source>
        <strain evidence="3">ATCC 700646 / DSM 10631 / Aspo-2</strain>
    </source>
</reference>
<reference evidence="3" key="1">
    <citation type="submission" date="2010-12" db="EMBL/GenBank/DDBJ databases">
        <title>Complete sequence of Desulfovibrio aespoeensis Aspo-2.</title>
        <authorList>
            <consortium name="US DOE Joint Genome Institute"/>
            <person name="Lucas S."/>
            <person name="Copeland A."/>
            <person name="Lapidus A."/>
            <person name="Cheng J.-F."/>
            <person name="Goodwin L."/>
            <person name="Pitluck S."/>
            <person name="Chertkov O."/>
            <person name="Misra M."/>
            <person name="Detter J.C."/>
            <person name="Han C."/>
            <person name="Tapia R."/>
            <person name="Land M."/>
            <person name="Hauser L."/>
            <person name="Kyrpides N."/>
            <person name="Ivanova N."/>
            <person name="Ovchinnikova G."/>
            <person name="Pedersen K."/>
            <person name="Jagevall S."/>
            <person name="Hazen T."/>
            <person name="Woyke T."/>
        </authorList>
    </citation>
    <scope>NUCLEOTIDE SEQUENCE [LARGE SCALE GENOMIC DNA]</scope>
    <source>
        <strain evidence="3">ATCC 700646 / DSM 10631 / Aspo-2</strain>
    </source>
</reference>
<organism evidence="2 3">
    <name type="scientific">Pseudodesulfovibrio aespoeensis (strain ATCC 700646 / DSM 10631 / Aspo-2)</name>
    <name type="common">Desulfovibrio aespoeensis</name>
    <dbReference type="NCBI Taxonomy" id="643562"/>
    <lineage>
        <taxon>Bacteria</taxon>
        <taxon>Pseudomonadati</taxon>
        <taxon>Thermodesulfobacteriota</taxon>
        <taxon>Desulfovibrionia</taxon>
        <taxon>Desulfovibrionales</taxon>
        <taxon>Desulfovibrionaceae</taxon>
    </lineage>
</organism>
<keyword evidence="1" id="KW-0238">DNA-binding</keyword>
<dbReference type="PANTHER" id="PTHR33221">
    <property type="entry name" value="WINGED HELIX-TURN-HELIX TRANSCRIPTIONAL REGULATOR, RRF2 FAMILY"/>
    <property type="match status" value="1"/>
</dbReference>
<evidence type="ECO:0000256" key="1">
    <source>
        <dbReference type="ARBA" id="ARBA00023125"/>
    </source>
</evidence>